<evidence type="ECO:0000313" key="10">
    <source>
        <dbReference type="EMBL" id="NWH05268.1"/>
    </source>
</evidence>
<evidence type="ECO:0000256" key="2">
    <source>
        <dbReference type="ARBA" id="ARBA00012438"/>
    </source>
</evidence>
<dbReference type="InterPro" id="IPR035965">
    <property type="entry name" value="PAS-like_dom_sf"/>
</dbReference>
<dbReference type="Pfam" id="PF02518">
    <property type="entry name" value="HATPase_c"/>
    <property type="match status" value="1"/>
</dbReference>
<gene>
    <name evidence="10" type="ORF">HXW94_09755</name>
</gene>
<dbReference type="EMBL" id="JACADJ010000029">
    <property type="protein sequence ID" value="NWH05268.1"/>
    <property type="molecule type" value="Genomic_DNA"/>
</dbReference>
<name>A0A850T9P8_9BACT</name>
<feature type="domain" description="PAS" evidence="8">
    <location>
        <begin position="209"/>
        <end position="278"/>
    </location>
</feature>
<dbReference type="CDD" id="cd00082">
    <property type="entry name" value="HisKA"/>
    <property type="match status" value="1"/>
</dbReference>
<keyword evidence="5" id="KW-0175">Coiled coil</keyword>
<dbReference type="Pfam" id="PF13188">
    <property type="entry name" value="PAS_8"/>
    <property type="match status" value="1"/>
</dbReference>
<evidence type="ECO:0000256" key="5">
    <source>
        <dbReference type="SAM" id="Coils"/>
    </source>
</evidence>
<dbReference type="InterPro" id="IPR001789">
    <property type="entry name" value="Sig_transdc_resp-reg_receiver"/>
</dbReference>
<proteinExistence type="predicted"/>
<dbReference type="SMART" id="SM00388">
    <property type="entry name" value="HisKA"/>
    <property type="match status" value="1"/>
</dbReference>
<dbReference type="PROSITE" id="PS50109">
    <property type="entry name" value="HIS_KIN"/>
    <property type="match status" value="1"/>
</dbReference>
<dbReference type="InterPro" id="IPR003594">
    <property type="entry name" value="HATPase_dom"/>
</dbReference>
<dbReference type="PROSITE" id="PS50113">
    <property type="entry name" value="PAC"/>
    <property type="match status" value="1"/>
</dbReference>
<keyword evidence="11" id="KW-1185">Reference proteome</keyword>
<evidence type="ECO:0000256" key="3">
    <source>
        <dbReference type="ARBA" id="ARBA00022553"/>
    </source>
</evidence>
<dbReference type="NCBIfam" id="TIGR00229">
    <property type="entry name" value="sensory_box"/>
    <property type="match status" value="1"/>
</dbReference>
<dbReference type="RefSeq" id="WP_178366724.1">
    <property type="nucleotide sequence ID" value="NZ_JACADJ010000029.1"/>
</dbReference>
<dbReference type="PANTHER" id="PTHR43065:SF42">
    <property type="entry name" value="TWO-COMPONENT SENSOR PPRA"/>
    <property type="match status" value="1"/>
</dbReference>
<dbReference type="PROSITE" id="PS50112">
    <property type="entry name" value="PAS"/>
    <property type="match status" value="2"/>
</dbReference>
<feature type="domain" description="Response regulatory" evidence="7">
    <location>
        <begin position="714"/>
        <end position="830"/>
    </location>
</feature>
<dbReference type="Gene3D" id="3.30.565.10">
    <property type="entry name" value="Histidine kinase-like ATPase, C-terminal domain"/>
    <property type="match status" value="1"/>
</dbReference>
<reference evidence="10 11" key="1">
    <citation type="submission" date="2020-06" db="EMBL/GenBank/DDBJ databases">
        <title>High-quality draft genome of sulfate reducer Desulfobacter latus type strain AcrS2 isolated from marine sediment.</title>
        <authorList>
            <person name="Hoppe M."/>
            <person name="Larsen C.K."/>
            <person name="Marshall I.P.G."/>
            <person name="Schramm A."/>
            <person name="Marietou A.G."/>
        </authorList>
    </citation>
    <scope>NUCLEOTIDE SEQUENCE [LARGE SCALE GENOMIC DNA]</scope>
    <source>
        <strain evidence="10 11">AcRS2</strain>
    </source>
</reference>
<evidence type="ECO:0000256" key="4">
    <source>
        <dbReference type="PROSITE-ProRule" id="PRU00169"/>
    </source>
</evidence>
<dbReference type="Gene3D" id="1.10.287.130">
    <property type="match status" value="1"/>
</dbReference>
<feature type="domain" description="PAC" evidence="9">
    <location>
        <begin position="283"/>
        <end position="333"/>
    </location>
</feature>
<sequence length="831" mass="94187">MVGRIEKNNLNPEELVHPITPFEILKAIYAIDNVIQITFDVNIVLERLMEEVLKIFKASRSWLFYPCDPELPSFDVTFESATPEYPGAKALNQKVPMTDDMADYCKRALSAADGLDIDPPVGETIKNDIAIRFNVKSMMFMAIRPKSGEPWMFGLHQCDRNRVWTKEEQLLFHMIGKRITTCLDNLLYVRQLKESEAKYRNSLNSVKESDKRFRLAFMTSPDSINISSLEDGIFIDVNEGFTRTMGYSPDEVIGKTSIALNMWKNPEDRKRLVKRLKEKGAVENLEAEFIVKDGRIIYGLMSARKITLNNEKVILSIIRDITERKKVEHALQRSEKELKKSETKYRTMMEAIKDPVYICSEDYKIQYMNQAMIDRIGYDATGKVCYEALHGFDKICHWCTYEETFRRGCSEKNIISPLDNRSFNISSTVFVNERGSLSKLSVFRDTTELIELQNRLQQAQKMEAIGNLAGGIAHDFNNILFPIIGMSEMMMEDLPAGSLELEYANEINKAGHRAKELVSQILAFSRQSDQDKIPIRFQSILKEVLKLCRSTIPANITIAQKIERNCGVVRGNATQLHQIAMNLITNAYHAVQEKNGTILVALEEIKINLTNLTNTIINPGTYLMLTVSDDGTGMTKKLKNKIFEPYFTTKEEGKGTGLGLAVVYGIVKDYGGGIDVETEIGCGTTFRVYLPLIGESEDKENTETKTELETGHEHILLVDDEAAVIRLEQQMLERLGYQITSRTSSLDALNLFRSNPDDFDLIVSDMTMPNMTGDHLAKELLSIRPDIPIIICTGFSESINKKQAEAIGIKGLLMKPVVKSDMAKEIRRILD</sequence>
<dbReference type="InterPro" id="IPR004358">
    <property type="entry name" value="Sig_transdc_His_kin-like_C"/>
</dbReference>
<dbReference type="AlphaFoldDB" id="A0A850T9P8"/>
<comment type="catalytic activity">
    <reaction evidence="1">
        <text>ATP + protein L-histidine = ADP + protein N-phospho-L-histidine.</text>
        <dbReference type="EC" id="2.7.13.3"/>
    </reaction>
</comment>
<dbReference type="Pfam" id="PF00512">
    <property type="entry name" value="HisKA"/>
    <property type="match status" value="1"/>
</dbReference>
<dbReference type="SMART" id="SM00448">
    <property type="entry name" value="REC"/>
    <property type="match status" value="1"/>
</dbReference>
<dbReference type="SUPFAM" id="SSF52172">
    <property type="entry name" value="CheY-like"/>
    <property type="match status" value="1"/>
</dbReference>
<dbReference type="SMART" id="SM00086">
    <property type="entry name" value="PAC"/>
    <property type="match status" value="1"/>
</dbReference>
<dbReference type="Gene3D" id="3.30.450.20">
    <property type="entry name" value="PAS domain"/>
    <property type="match status" value="2"/>
</dbReference>
<dbReference type="InterPro" id="IPR036097">
    <property type="entry name" value="HisK_dim/P_sf"/>
</dbReference>
<evidence type="ECO:0000259" key="8">
    <source>
        <dbReference type="PROSITE" id="PS50112"/>
    </source>
</evidence>
<dbReference type="InterPro" id="IPR003661">
    <property type="entry name" value="HisK_dim/P_dom"/>
</dbReference>
<dbReference type="PROSITE" id="PS50110">
    <property type="entry name" value="RESPONSE_REGULATORY"/>
    <property type="match status" value="1"/>
</dbReference>
<dbReference type="InterPro" id="IPR000700">
    <property type="entry name" value="PAS-assoc_C"/>
</dbReference>
<feature type="domain" description="PAS" evidence="8">
    <location>
        <begin position="341"/>
        <end position="378"/>
    </location>
</feature>
<dbReference type="Proteomes" id="UP000553343">
    <property type="component" value="Unassembled WGS sequence"/>
</dbReference>
<evidence type="ECO:0000313" key="11">
    <source>
        <dbReference type="Proteomes" id="UP000553343"/>
    </source>
</evidence>
<evidence type="ECO:0000259" key="9">
    <source>
        <dbReference type="PROSITE" id="PS50113"/>
    </source>
</evidence>
<dbReference type="InterPro" id="IPR001610">
    <property type="entry name" value="PAC"/>
</dbReference>
<dbReference type="SUPFAM" id="SSF55781">
    <property type="entry name" value="GAF domain-like"/>
    <property type="match status" value="1"/>
</dbReference>
<feature type="domain" description="Histidine kinase" evidence="6">
    <location>
        <begin position="471"/>
        <end position="694"/>
    </location>
</feature>
<dbReference type="SUPFAM" id="SSF55785">
    <property type="entry name" value="PYP-like sensor domain (PAS domain)"/>
    <property type="match status" value="2"/>
</dbReference>
<dbReference type="Gene3D" id="3.40.50.2300">
    <property type="match status" value="1"/>
</dbReference>
<dbReference type="SMART" id="SM00387">
    <property type="entry name" value="HATPase_c"/>
    <property type="match status" value="1"/>
</dbReference>
<organism evidence="10 11">
    <name type="scientific">Desulfobacter latus</name>
    <dbReference type="NCBI Taxonomy" id="2292"/>
    <lineage>
        <taxon>Bacteria</taxon>
        <taxon>Pseudomonadati</taxon>
        <taxon>Thermodesulfobacteriota</taxon>
        <taxon>Desulfobacteria</taxon>
        <taxon>Desulfobacterales</taxon>
        <taxon>Desulfobacteraceae</taxon>
        <taxon>Desulfobacter</taxon>
    </lineage>
</organism>
<feature type="modified residue" description="4-aspartylphosphate" evidence="4">
    <location>
        <position position="765"/>
    </location>
</feature>
<dbReference type="SMART" id="SM00091">
    <property type="entry name" value="PAS"/>
    <property type="match status" value="2"/>
</dbReference>
<comment type="caution">
    <text evidence="10">The sequence shown here is derived from an EMBL/GenBank/DDBJ whole genome shotgun (WGS) entry which is preliminary data.</text>
</comment>
<protein>
    <recommendedName>
        <fullName evidence="2">histidine kinase</fullName>
        <ecNumber evidence="2">2.7.13.3</ecNumber>
    </recommendedName>
</protein>
<dbReference type="Pfam" id="PF13426">
    <property type="entry name" value="PAS_9"/>
    <property type="match status" value="1"/>
</dbReference>
<dbReference type="SUPFAM" id="SSF47384">
    <property type="entry name" value="Homodimeric domain of signal transducing histidine kinase"/>
    <property type="match status" value="1"/>
</dbReference>
<dbReference type="Gene3D" id="3.30.450.40">
    <property type="match status" value="1"/>
</dbReference>
<evidence type="ECO:0000259" key="7">
    <source>
        <dbReference type="PROSITE" id="PS50110"/>
    </source>
</evidence>
<dbReference type="PRINTS" id="PR00344">
    <property type="entry name" value="BCTRLSENSOR"/>
</dbReference>
<dbReference type="GO" id="GO:0000155">
    <property type="term" value="F:phosphorelay sensor kinase activity"/>
    <property type="evidence" value="ECO:0007669"/>
    <property type="project" value="InterPro"/>
</dbReference>
<dbReference type="CDD" id="cd00130">
    <property type="entry name" value="PAS"/>
    <property type="match status" value="1"/>
</dbReference>
<dbReference type="InterPro" id="IPR036890">
    <property type="entry name" value="HATPase_C_sf"/>
</dbReference>
<dbReference type="SUPFAM" id="SSF55874">
    <property type="entry name" value="ATPase domain of HSP90 chaperone/DNA topoisomerase II/histidine kinase"/>
    <property type="match status" value="1"/>
</dbReference>
<evidence type="ECO:0000256" key="1">
    <source>
        <dbReference type="ARBA" id="ARBA00000085"/>
    </source>
</evidence>
<keyword evidence="3 4" id="KW-0597">Phosphoprotein</keyword>
<dbReference type="EC" id="2.7.13.3" evidence="2"/>
<dbReference type="Pfam" id="PF00072">
    <property type="entry name" value="Response_reg"/>
    <property type="match status" value="1"/>
</dbReference>
<dbReference type="InterPro" id="IPR029016">
    <property type="entry name" value="GAF-like_dom_sf"/>
</dbReference>
<feature type="coiled-coil region" evidence="5">
    <location>
        <begin position="324"/>
        <end position="351"/>
    </location>
</feature>
<dbReference type="InterPro" id="IPR011006">
    <property type="entry name" value="CheY-like_superfamily"/>
</dbReference>
<dbReference type="InterPro" id="IPR005467">
    <property type="entry name" value="His_kinase_dom"/>
</dbReference>
<accession>A0A850T9P8</accession>
<dbReference type="PANTHER" id="PTHR43065">
    <property type="entry name" value="SENSOR HISTIDINE KINASE"/>
    <property type="match status" value="1"/>
</dbReference>
<dbReference type="CDD" id="cd00156">
    <property type="entry name" value="REC"/>
    <property type="match status" value="1"/>
</dbReference>
<evidence type="ECO:0000259" key="6">
    <source>
        <dbReference type="PROSITE" id="PS50109"/>
    </source>
</evidence>
<dbReference type="InterPro" id="IPR000014">
    <property type="entry name" value="PAS"/>
</dbReference>